<reference evidence="1 2" key="1">
    <citation type="submission" date="2014-08" db="EMBL/GenBank/DDBJ databases">
        <authorList>
            <person name="Chen Y.-H."/>
        </authorList>
    </citation>
    <scope>NUCLEOTIDE SEQUENCE [LARGE SCALE GENOMIC DNA]</scope>
</reference>
<dbReference type="EMBL" id="CCRH01000016">
    <property type="protein sequence ID" value="CDZ39561.1"/>
    <property type="molecule type" value="Genomic_DNA"/>
</dbReference>
<protein>
    <submittedName>
        <fullName evidence="1">Uncharacterized protein</fullName>
    </submittedName>
</protein>
<proteinExistence type="predicted"/>
<evidence type="ECO:0000313" key="2">
    <source>
        <dbReference type="Proteomes" id="UP000046176"/>
    </source>
</evidence>
<sequence>MHKGLMDAAAVFTAFTTVASAQVVASKRDTEGGLLGKWVAGL</sequence>
<dbReference type="AlphaFoldDB" id="A0A0T7FX12"/>
<dbReference type="Proteomes" id="UP000046176">
    <property type="component" value="Unassembled WGS sequence"/>
</dbReference>
<organism evidence="1 2">
    <name type="scientific">Neorhizobium galegae bv. officinalis</name>
    <dbReference type="NCBI Taxonomy" id="323656"/>
    <lineage>
        <taxon>Bacteria</taxon>
        <taxon>Pseudomonadati</taxon>
        <taxon>Pseudomonadota</taxon>
        <taxon>Alphaproteobacteria</taxon>
        <taxon>Hyphomicrobiales</taxon>
        <taxon>Rhizobiaceae</taxon>
        <taxon>Rhizobium/Agrobacterium group</taxon>
        <taxon>Neorhizobium</taxon>
    </lineage>
</organism>
<gene>
    <name evidence="1" type="ORF">NGAL_HAMBI1145_49400</name>
</gene>
<name>A0A0T7FX12_NEOGA</name>
<evidence type="ECO:0000313" key="1">
    <source>
        <dbReference type="EMBL" id="CDZ39561.1"/>
    </source>
</evidence>
<accession>A0A0T7FX12</accession>